<proteinExistence type="predicted"/>
<name>A0ABY9JXT9_9BACI</name>
<gene>
    <name evidence="1" type="ORF">LC087_09145</name>
</gene>
<evidence type="ECO:0000313" key="1">
    <source>
        <dbReference type="EMBL" id="WLR44211.1"/>
    </source>
</evidence>
<dbReference type="EMBL" id="CP129013">
    <property type="protein sequence ID" value="WLR44211.1"/>
    <property type="molecule type" value="Genomic_DNA"/>
</dbReference>
<dbReference type="Proteomes" id="UP001197974">
    <property type="component" value="Chromosome"/>
</dbReference>
<reference evidence="1 2" key="1">
    <citation type="submission" date="2023-06" db="EMBL/GenBank/DDBJ databases">
        <title>Five Gram-positive bacteria isolated from mangrove sediments in Shenzhen, Guangdong, China.</title>
        <authorList>
            <person name="Yu S."/>
            <person name="Zheng W."/>
            <person name="Huang Y."/>
        </authorList>
    </citation>
    <scope>NUCLEOTIDE SEQUENCE [LARGE SCALE GENOMIC DNA]</scope>
    <source>
        <strain evidence="1 2">SaN35-3</strain>
    </source>
</reference>
<organism evidence="1 2">
    <name type="scientific">Bacillus carboniphilus</name>
    <dbReference type="NCBI Taxonomy" id="86663"/>
    <lineage>
        <taxon>Bacteria</taxon>
        <taxon>Bacillati</taxon>
        <taxon>Bacillota</taxon>
        <taxon>Bacilli</taxon>
        <taxon>Bacillales</taxon>
        <taxon>Bacillaceae</taxon>
        <taxon>Bacillus</taxon>
    </lineage>
</organism>
<dbReference type="PIRSF" id="PIRSF012562">
    <property type="entry name" value="UCP012562"/>
    <property type="match status" value="1"/>
</dbReference>
<accession>A0ABY9JXT9</accession>
<sequence>MKITARQMAKMIEEKLSNPSWVSKFDRERDALRVEDSETRKGVTVSLPEIISKYQENKQSALEEVVYYIKEALKVMSNDQKLTGKEKQVFPVIRSTSFAIQTNDEIPLIYDEHTAETRVYYALDLGKTYRLIDEQLMEREGWSKTRIKEMALFNVRSLPTSYKKDVVAGNTFYFLNSKDGYDASRILNDSFLKDFKESMIKGEMAVSVPHQDVLIISDIENTSGYDVLQQLTMSFFASGTVPITALSFLYNEDEHLEPIFILAENKQEGKD</sequence>
<protein>
    <submittedName>
        <fullName evidence="1">DUF1444 domain-containing protein</fullName>
    </submittedName>
</protein>
<evidence type="ECO:0000313" key="2">
    <source>
        <dbReference type="Proteomes" id="UP001197974"/>
    </source>
</evidence>
<dbReference type="NCBIfam" id="NF010189">
    <property type="entry name" value="PRK13668.1"/>
    <property type="match status" value="1"/>
</dbReference>
<dbReference type="InterPro" id="IPR010838">
    <property type="entry name" value="DUF1444"/>
</dbReference>
<dbReference type="RefSeq" id="WP_226539140.1">
    <property type="nucleotide sequence ID" value="NZ_CP129013.1"/>
</dbReference>
<dbReference type="Pfam" id="PF07285">
    <property type="entry name" value="DUF1444"/>
    <property type="match status" value="1"/>
</dbReference>
<keyword evidence="2" id="KW-1185">Reference proteome</keyword>